<dbReference type="AlphaFoldDB" id="A0AAD5PJE5"/>
<keyword evidence="1" id="KW-0175">Coiled coil</keyword>
<dbReference type="EMBL" id="JAIXMP010000002">
    <property type="protein sequence ID" value="KAI9276676.1"/>
    <property type="molecule type" value="Genomic_DNA"/>
</dbReference>
<accession>A0AAD5PJE5</accession>
<feature type="region of interest" description="Disordered" evidence="2">
    <location>
        <begin position="267"/>
        <end position="293"/>
    </location>
</feature>
<keyword evidence="4" id="KW-1185">Reference proteome</keyword>
<evidence type="ECO:0000256" key="2">
    <source>
        <dbReference type="SAM" id="MobiDB-lite"/>
    </source>
</evidence>
<comment type="caution">
    <text evidence="3">The sequence shown here is derived from an EMBL/GenBank/DDBJ whole genome shotgun (WGS) entry which is preliminary data.</text>
</comment>
<evidence type="ECO:0000256" key="1">
    <source>
        <dbReference type="SAM" id="Coils"/>
    </source>
</evidence>
<reference evidence="3" key="2">
    <citation type="submission" date="2023-02" db="EMBL/GenBank/DDBJ databases">
        <authorList>
            <consortium name="DOE Joint Genome Institute"/>
            <person name="Mondo S.J."/>
            <person name="Chang Y."/>
            <person name="Wang Y."/>
            <person name="Ahrendt S."/>
            <person name="Andreopoulos W."/>
            <person name="Barry K."/>
            <person name="Beard J."/>
            <person name="Benny G.L."/>
            <person name="Blankenship S."/>
            <person name="Bonito G."/>
            <person name="Cuomo C."/>
            <person name="Desiro A."/>
            <person name="Gervers K.A."/>
            <person name="Hundley H."/>
            <person name="Kuo A."/>
            <person name="LaButti K."/>
            <person name="Lang B.F."/>
            <person name="Lipzen A."/>
            <person name="O'Donnell K."/>
            <person name="Pangilinan J."/>
            <person name="Reynolds N."/>
            <person name="Sandor L."/>
            <person name="Smith M.W."/>
            <person name="Tsang A."/>
            <person name="Grigoriev I.V."/>
            <person name="Stajich J.E."/>
            <person name="Spatafora J.W."/>
        </authorList>
    </citation>
    <scope>NUCLEOTIDE SEQUENCE</scope>
    <source>
        <strain evidence="3">RSA 2281</strain>
    </source>
</reference>
<feature type="coiled-coil region" evidence="1">
    <location>
        <begin position="89"/>
        <end position="177"/>
    </location>
</feature>
<gene>
    <name evidence="3" type="ORF">BDA99DRAFT_493856</name>
</gene>
<sequence length="293" mass="34140">MLFLSYINKYLFESIMNYSSPCRFKSTVTPFTVKRKEVNYDALDMNNSSHCSLASLLYKNDQQASPSPPLLNQLPSDNLARTLIENKAAAEWNAKVQQLEKELKQATHDQQTWRHKCRLLENEREKFQSFVKDQCEKDKELLHIEIKTLKETHISKVQEMSSTMAQLQRTVGSLRDQLSKHGLEEEQFEDDEAIDAMLSRFNYKEEVEYIKNAYHFARQSNKDFTSHPLWSDVQTTTQALQHEIELFHAWKAVANVPIEDLARLMRDDERSSTTTGSSLRKTLFGRKGSNKRK</sequence>
<protein>
    <submittedName>
        <fullName evidence="3">Uncharacterized protein</fullName>
    </submittedName>
</protein>
<evidence type="ECO:0000313" key="3">
    <source>
        <dbReference type="EMBL" id="KAI9276676.1"/>
    </source>
</evidence>
<reference evidence="3" key="1">
    <citation type="journal article" date="2022" name="IScience">
        <title>Evolution of zygomycete secretomes and the origins of terrestrial fungal ecologies.</title>
        <authorList>
            <person name="Chang Y."/>
            <person name="Wang Y."/>
            <person name="Mondo S."/>
            <person name="Ahrendt S."/>
            <person name="Andreopoulos W."/>
            <person name="Barry K."/>
            <person name="Beard J."/>
            <person name="Benny G.L."/>
            <person name="Blankenship S."/>
            <person name="Bonito G."/>
            <person name="Cuomo C."/>
            <person name="Desiro A."/>
            <person name="Gervers K.A."/>
            <person name="Hundley H."/>
            <person name="Kuo A."/>
            <person name="LaButti K."/>
            <person name="Lang B.F."/>
            <person name="Lipzen A."/>
            <person name="O'Donnell K."/>
            <person name="Pangilinan J."/>
            <person name="Reynolds N."/>
            <person name="Sandor L."/>
            <person name="Smith M.E."/>
            <person name="Tsang A."/>
            <person name="Grigoriev I.V."/>
            <person name="Stajich J.E."/>
            <person name="Spatafora J.W."/>
        </authorList>
    </citation>
    <scope>NUCLEOTIDE SEQUENCE</scope>
    <source>
        <strain evidence="3">RSA 2281</strain>
    </source>
</reference>
<proteinExistence type="predicted"/>
<name>A0AAD5PJE5_9FUNG</name>
<evidence type="ECO:0000313" key="4">
    <source>
        <dbReference type="Proteomes" id="UP001209540"/>
    </source>
</evidence>
<organism evidence="3 4">
    <name type="scientific">Phascolomyces articulosus</name>
    <dbReference type="NCBI Taxonomy" id="60185"/>
    <lineage>
        <taxon>Eukaryota</taxon>
        <taxon>Fungi</taxon>
        <taxon>Fungi incertae sedis</taxon>
        <taxon>Mucoromycota</taxon>
        <taxon>Mucoromycotina</taxon>
        <taxon>Mucoromycetes</taxon>
        <taxon>Mucorales</taxon>
        <taxon>Lichtheimiaceae</taxon>
        <taxon>Phascolomyces</taxon>
    </lineage>
</organism>
<dbReference type="Proteomes" id="UP001209540">
    <property type="component" value="Unassembled WGS sequence"/>
</dbReference>